<evidence type="ECO:0000256" key="9">
    <source>
        <dbReference type="SAM" id="MobiDB-lite"/>
    </source>
</evidence>
<evidence type="ECO:0000256" key="1">
    <source>
        <dbReference type="ARBA" id="ARBA00004123"/>
    </source>
</evidence>
<name>A0A813YHF1_9BILA</name>
<feature type="region of interest" description="Disordered" evidence="9">
    <location>
        <begin position="290"/>
        <end position="311"/>
    </location>
</feature>
<dbReference type="UniPathway" id="UPA00988"/>
<dbReference type="Gene3D" id="3.40.50.300">
    <property type="entry name" value="P-loop containing nucleotide triphosphate hydrolases"/>
    <property type="match status" value="1"/>
</dbReference>
<dbReference type="GO" id="GO:0005829">
    <property type="term" value="C:cytosol"/>
    <property type="evidence" value="ECO:0007669"/>
    <property type="project" value="TreeGrafter"/>
</dbReference>
<dbReference type="AlphaFoldDB" id="A0A813YHF1"/>
<comment type="similarity">
    <text evidence="4">Belongs to the ELP5 family.</text>
</comment>
<evidence type="ECO:0000256" key="5">
    <source>
        <dbReference type="ARBA" id="ARBA00020264"/>
    </source>
</evidence>
<keyword evidence="6" id="KW-0963">Cytoplasm</keyword>
<feature type="compositionally biased region" description="Acidic residues" evidence="9">
    <location>
        <begin position="296"/>
        <end position="311"/>
    </location>
</feature>
<proteinExistence type="inferred from homology"/>
<evidence type="ECO:0000313" key="10">
    <source>
        <dbReference type="EMBL" id="CAF0884555.1"/>
    </source>
</evidence>
<comment type="subcellular location">
    <subcellularLocation>
        <location evidence="2">Cytoplasm</location>
    </subcellularLocation>
    <subcellularLocation>
        <location evidence="1">Nucleus</location>
    </subcellularLocation>
</comment>
<dbReference type="PANTHER" id="PTHR15641:SF1">
    <property type="entry name" value="ELONGATOR COMPLEX PROTEIN 5"/>
    <property type="match status" value="1"/>
</dbReference>
<evidence type="ECO:0000256" key="3">
    <source>
        <dbReference type="ARBA" id="ARBA00005043"/>
    </source>
</evidence>
<dbReference type="GO" id="GO:0000049">
    <property type="term" value="F:tRNA binding"/>
    <property type="evidence" value="ECO:0007669"/>
    <property type="project" value="TreeGrafter"/>
</dbReference>
<evidence type="ECO:0000256" key="2">
    <source>
        <dbReference type="ARBA" id="ARBA00004496"/>
    </source>
</evidence>
<sequence>MIEDLLNQRESSKSILIIDSFEHKSTNLLYTFITKFLEEDHLNTDLNILPTNRASKLRLVNFLNSDSTGLNEIILEHIFKTRLNIFKLLLDELDKQKSNDPKKKFFLILDNLNLLLRHFDSNPLYLLQFIKECSKRPEISQILIVANQDSLDSGVLNQLKQVFQTVIYVNDTKMKQNELNLFSKLNKQIFKYNLKIEHRNLRSFKVLTHDEIMFIDNEYTVQKVERQIKIKSKLKEDDETEDDMLKGLTFNVHLSSDDLEAKKNLVLPYEILGQKKQIVVEKKRDEESKIFYAPDERDDVDDDDPDDDLNF</sequence>
<dbReference type="GO" id="GO:0002098">
    <property type="term" value="P:tRNA wobble uridine modification"/>
    <property type="evidence" value="ECO:0007669"/>
    <property type="project" value="InterPro"/>
</dbReference>
<dbReference type="GO" id="GO:0033588">
    <property type="term" value="C:elongator holoenzyme complex"/>
    <property type="evidence" value="ECO:0007669"/>
    <property type="project" value="InterPro"/>
</dbReference>
<dbReference type="OrthoDB" id="166907at2759"/>
<dbReference type="Pfam" id="PF10483">
    <property type="entry name" value="Elong_Iki1"/>
    <property type="match status" value="1"/>
</dbReference>
<keyword evidence="7" id="KW-0819">tRNA processing</keyword>
<evidence type="ECO:0000256" key="8">
    <source>
        <dbReference type="ARBA" id="ARBA00023242"/>
    </source>
</evidence>
<dbReference type="GO" id="GO:0005634">
    <property type="term" value="C:nucleus"/>
    <property type="evidence" value="ECO:0007669"/>
    <property type="project" value="UniProtKB-SubCell"/>
</dbReference>
<keyword evidence="8" id="KW-0539">Nucleus</keyword>
<dbReference type="InterPro" id="IPR027417">
    <property type="entry name" value="P-loop_NTPase"/>
</dbReference>
<organism evidence="10 11">
    <name type="scientific">Brachionus calyciflorus</name>
    <dbReference type="NCBI Taxonomy" id="104777"/>
    <lineage>
        <taxon>Eukaryota</taxon>
        <taxon>Metazoa</taxon>
        <taxon>Spiralia</taxon>
        <taxon>Gnathifera</taxon>
        <taxon>Rotifera</taxon>
        <taxon>Eurotatoria</taxon>
        <taxon>Monogononta</taxon>
        <taxon>Pseudotrocha</taxon>
        <taxon>Ploima</taxon>
        <taxon>Brachionidae</taxon>
        <taxon>Brachionus</taxon>
    </lineage>
</organism>
<protein>
    <recommendedName>
        <fullName evidence="5">Elongator complex protein 5</fullName>
    </recommendedName>
</protein>
<dbReference type="EMBL" id="CAJNOC010001697">
    <property type="protein sequence ID" value="CAF0884555.1"/>
    <property type="molecule type" value="Genomic_DNA"/>
</dbReference>
<evidence type="ECO:0000256" key="7">
    <source>
        <dbReference type="ARBA" id="ARBA00022694"/>
    </source>
</evidence>
<comment type="caution">
    <text evidence="10">The sequence shown here is derived from an EMBL/GenBank/DDBJ whole genome shotgun (WGS) entry which is preliminary data.</text>
</comment>
<dbReference type="Proteomes" id="UP000663879">
    <property type="component" value="Unassembled WGS sequence"/>
</dbReference>
<accession>A0A813YHF1</accession>
<comment type="pathway">
    <text evidence="3">tRNA modification; 5-methoxycarbonylmethyl-2-thiouridine-tRNA biosynthesis.</text>
</comment>
<keyword evidence="11" id="KW-1185">Reference proteome</keyword>
<dbReference type="InterPro" id="IPR019519">
    <property type="entry name" value="Elp5"/>
</dbReference>
<evidence type="ECO:0000256" key="4">
    <source>
        <dbReference type="ARBA" id="ARBA00009567"/>
    </source>
</evidence>
<evidence type="ECO:0000313" key="11">
    <source>
        <dbReference type="Proteomes" id="UP000663879"/>
    </source>
</evidence>
<gene>
    <name evidence="10" type="ORF">OXX778_LOCUS10592</name>
</gene>
<reference evidence="10" key="1">
    <citation type="submission" date="2021-02" db="EMBL/GenBank/DDBJ databases">
        <authorList>
            <person name="Nowell W R."/>
        </authorList>
    </citation>
    <scope>NUCLEOTIDE SEQUENCE</scope>
    <source>
        <strain evidence="10">Ploen Becks lab</strain>
    </source>
</reference>
<evidence type="ECO:0000256" key="6">
    <source>
        <dbReference type="ARBA" id="ARBA00022490"/>
    </source>
</evidence>
<dbReference type="PANTHER" id="PTHR15641">
    <property type="entry name" value="ELONGATOR COMPLEX PROTEIN 5"/>
    <property type="match status" value="1"/>
</dbReference>